<gene>
    <name evidence="2" type="ORF">GC722_15060</name>
</gene>
<reference evidence="2 3" key="1">
    <citation type="submission" date="2019-12" db="EMBL/GenBank/DDBJ databases">
        <title>Auraticoccus cholistani sp. nov., an actinomycete isolated from soil of Cholistan desert.</title>
        <authorList>
            <person name="Cheema M.T."/>
        </authorList>
    </citation>
    <scope>NUCLEOTIDE SEQUENCE [LARGE SCALE GENOMIC DNA]</scope>
    <source>
        <strain evidence="2 3">F435</strain>
    </source>
</reference>
<proteinExistence type="predicted"/>
<keyword evidence="1" id="KW-1133">Transmembrane helix</keyword>
<keyword evidence="1" id="KW-0472">Membrane</keyword>
<evidence type="ECO:0000313" key="2">
    <source>
        <dbReference type="EMBL" id="MVA77330.1"/>
    </source>
</evidence>
<dbReference type="AlphaFoldDB" id="A0A6A9V1K3"/>
<name>A0A6A9V1K3_9ACTN</name>
<dbReference type="RefSeq" id="WP_156611494.1">
    <property type="nucleotide sequence ID" value="NZ_WPCU01000010.1"/>
</dbReference>
<comment type="caution">
    <text evidence="2">The sequence shown here is derived from an EMBL/GenBank/DDBJ whole genome shotgun (WGS) entry which is preliminary data.</text>
</comment>
<organism evidence="2 3">
    <name type="scientific">Auraticoccus cholistanensis</name>
    <dbReference type="NCBI Taxonomy" id="2656650"/>
    <lineage>
        <taxon>Bacteria</taxon>
        <taxon>Bacillati</taxon>
        <taxon>Actinomycetota</taxon>
        <taxon>Actinomycetes</taxon>
        <taxon>Propionibacteriales</taxon>
        <taxon>Propionibacteriaceae</taxon>
        <taxon>Auraticoccus</taxon>
    </lineage>
</organism>
<keyword evidence="3" id="KW-1185">Reference proteome</keyword>
<sequence length="414" mass="46118">MDASQLMVWLVVALVAAGVVVAVVLAVRRHRWIQSLKERGWRFVDNPKLESVLTLSCPPFGQGFRRDVDDQVLGEAGPARTPFQVVEYRSEHGSHRVAALRLPLPLPELHVSSGPSPRVGVAAAPHPHPRWQVRTDDPAFADTVLRAAAGPLEALAALGPVDLSVDGQDLVALGVPREADELAPLLEALAAVVASLPPQELERFRQPDPEHRFRFYRRPDWVFHGDRDDMLSRVRHTRGGFGHQAEQVVTGTGQGLPFIALRHRWKTQRTVVESDGKGGTRTRTVTDHHSEDLFEMTLPAPWPLLGVGGGGWFRPGEKVELEWEQFNDRFPVRSTHPRFAYDVLHPRQMEYLMAAAPPAFEVDGTVLRVSSQHDSEWLWRTVDVLTGFLARVPGWVWKNVGAAEPPPFTRAELG</sequence>
<dbReference type="EMBL" id="WPCU01000010">
    <property type="protein sequence ID" value="MVA77330.1"/>
    <property type="molecule type" value="Genomic_DNA"/>
</dbReference>
<feature type="transmembrane region" description="Helical" evidence="1">
    <location>
        <begin position="6"/>
        <end position="27"/>
    </location>
</feature>
<protein>
    <recommendedName>
        <fullName evidence="4">DUF3137 domain-containing protein</fullName>
    </recommendedName>
</protein>
<dbReference type="Proteomes" id="UP000435304">
    <property type="component" value="Unassembled WGS sequence"/>
</dbReference>
<evidence type="ECO:0000313" key="3">
    <source>
        <dbReference type="Proteomes" id="UP000435304"/>
    </source>
</evidence>
<evidence type="ECO:0000256" key="1">
    <source>
        <dbReference type="SAM" id="Phobius"/>
    </source>
</evidence>
<evidence type="ECO:0008006" key="4">
    <source>
        <dbReference type="Google" id="ProtNLM"/>
    </source>
</evidence>
<accession>A0A6A9V1K3</accession>
<keyword evidence="1" id="KW-0812">Transmembrane</keyword>